<comment type="function">
    <text evidence="13">Possesses 5'-&gt;3' exoribonuclease activity. Required for the processing of nuclear mRNA and rRNA precursors. May promote the termination of transcription by RNA polymerase II. Essential for vegetative cell growth and chromosome segregation.</text>
</comment>
<dbReference type="CDD" id="cd02325">
    <property type="entry name" value="R3H"/>
    <property type="match status" value="1"/>
</dbReference>
<dbReference type="GO" id="GO:0004812">
    <property type="term" value="F:aminoacyl-tRNA ligase activity"/>
    <property type="evidence" value="ECO:0007669"/>
    <property type="project" value="InterPro"/>
</dbReference>
<accession>A0AB34JJD9</accession>
<evidence type="ECO:0000259" key="15">
    <source>
        <dbReference type="PROSITE" id="PS51061"/>
    </source>
</evidence>
<evidence type="ECO:0000256" key="5">
    <source>
        <dbReference type="ARBA" id="ARBA00022552"/>
    </source>
</evidence>
<dbReference type="Gene3D" id="1.20.120.1910">
    <property type="entry name" value="Cysteine-tRNA ligase, C-terminal anti-codon recognition domain"/>
    <property type="match status" value="1"/>
</dbReference>
<proteinExistence type="inferred from homology"/>
<evidence type="ECO:0000256" key="2">
    <source>
        <dbReference type="ARBA" id="ARBA00006994"/>
    </source>
</evidence>
<dbReference type="CDD" id="cd18673">
    <property type="entry name" value="PIN_XRN1-2-like"/>
    <property type="match status" value="1"/>
</dbReference>
<feature type="compositionally biased region" description="Pro residues" evidence="14">
    <location>
        <begin position="986"/>
        <end position="997"/>
    </location>
</feature>
<dbReference type="AlphaFoldDB" id="A0AB34JJD9"/>
<keyword evidence="6" id="KW-0507">mRNA processing</keyword>
<dbReference type="PANTHER" id="PTHR12341:SF41">
    <property type="entry name" value="5'-3' EXORIBONUCLEASE 2"/>
    <property type="match status" value="1"/>
</dbReference>
<organism evidence="16 17">
    <name type="scientific">Prymnesium parvum</name>
    <name type="common">Toxic golden alga</name>
    <dbReference type="NCBI Taxonomy" id="97485"/>
    <lineage>
        <taxon>Eukaryota</taxon>
        <taxon>Haptista</taxon>
        <taxon>Haptophyta</taxon>
        <taxon>Prymnesiophyceae</taxon>
        <taxon>Prymnesiales</taxon>
        <taxon>Prymnesiaceae</taxon>
        <taxon>Prymnesium</taxon>
    </lineage>
</organism>
<dbReference type="InterPro" id="IPR009080">
    <property type="entry name" value="tRNAsynth_Ia_anticodon-bd"/>
</dbReference>
<evidence type="ECO:0000313" key="16">
    <source>
        <dbReference type="EMBL" id="KAL1521516.1"/>
    </source>
</evidence>
<evidence type="ECO:0000256" key="14">
    <source>
        <dbReference type="SAM" id="MobiDB-lite"/>
    </source>
</evidence>
<feature type="region of interest" description="Disordered" evidence="14">
    <location>
        <begin position="866"/>
        <end position="899"/>
    </location>
</feature>
<dbReference type="Pfam" id="PF03159">
    <property type="entry name" value="XRN_N"/>
    <property type="match status" value="1"/>
</dbReference>
<evidence type="ECO:0000256" key="8">
    <source>
        <dbReference type="ARBA" id="ARBA00022801"/>
    </source>
</evidence>
<name>A0AB34JJD9_PRYPA</name>
<dbReference type="GO" id="GO:0006397">
    <property type="term" value="P:mRNA processing"/>
    <property type="evidence" value="ECO:0007669"/>
    <property type="project" value="UniProtKB-KW"/>
</dbReference>
<dbReference type="Gene3D" id="3.30.1370.50">
    <property type="entry name" value="R3H-like domain"/>
    <property type="match status" value="1"/>
</dbReference>
<keyword evidence="5" id="KW-0698">rRNA processing</keyword>
<evidence type="ECO:0000256" key="13">
    <source>
        <dbReference type="ARBA" id="ARBA00046137"/>
    </source>
</evidence>
<gene>
    <name evidence="16" type="ORF">AB1Y20_021176</name>
</gene>
<keyword evidence="17" id="KW-1185">Reference proteome</keyword>
<keyword evidence="10" id="KW-0805">Transcription regulation</keyword>
<comment type="similarity">
    <text evidence="2">Belongs to the 5'-3' exonuclease family. XRN2/RAT1 subfamily.</text>
</comment>
<evidence type="ECO:0000256" key="11">
    <source>
        <dbReference type="ARBA" id="ARBA00023163"/>
    </source>
</evidence>
<feature type="region of interest" description="Disordered" evidence="14">
    <location>
        <begin position="983"/>
        <end position="1016"/>
    </location>
</feature>
<dbReference type="FunFam" id="1.25.40.1050:FF:000002">
    <property type="entry name" value="5'-3' exoribonuclease"/>
    <property type="match status" value="1"/>
</dbReference>
<evidence type="ECO:0000256" key="1">
    <source>
        <dbReference type="ARBA" id="ARBA00004123"/>
    </source>
</evidence>
<dbReference type="Gene3D" id="3.40.50.12390">
    <property type="match status" value="2"/>
</dbReference>
<dbReference type="GO" id="GO:0006418">
    <property type="term" value="P:tRNA aminoacylation for protein translation"/>
    <property type="evidence" value="ECO:0007669"/>
    <property type="project" value="InterPro"/>
</dbReference>
<feature type="domain" description="R3H" evidence="15">
    <location>
        <begin position="475"/>
        <end position="540"/>
    </location>
</feature>
<dbReference type="FunFam" id="3.40.50.12390:FF:000003">
    <property type="entry name" value="5'-3' exoribonuclease"/>
    <property type="match status" value="1"/>
</dbReference>
<dbReference type="GO" id="GO:0003723">
    <property type="term" value="F:RNA binding"/>
    <property type="evidence" value="ECO:0007669"/>
    <property type="project" value="TreeGrafter"/>
</dbReference>
<dbReference type="PANTHER" id="PTHR12341">
    <property type="entry name" value="5'-&gt;3' EXORIBONUCLEASE"/>
    <property type="match status" value="1"/>
</dbReference>
<feature type="region of interest" description="Disordered" evidence="14">
    <location>
        <begin position="116"/>
        <end position="141"/>
    </location>
</feature>
<dbReference type="GO" id="GO:0006353">
    <property type="term" value="P:DNA-templated transcription termination"/>
    <property type="evidence" value="ECO:0007669"/>
    <property type="project" value="UniProtKB-KW"/>
</dbReference>
<dbReference type="InterPro" id="IPR036867">
    <property type="entry name" value="R3H_dom_sf"/>
</dbReference>
<evidence type="ECO:0000313" key="17">
    <source>
        <dbReference type="Proteomes" id="UP001515480"/>
    </source>
</evidence>
<evidence type="ECO:0000256" key="12">
    <source>
        <dbReference type="ARBA" id="ARBA00023242"/>
    </source>
</evidence>
<comment type="subcellular location">
    <subcellularLocation>
        <location evidence="1">Nucleus</location>
    </subcellularLocation>
</comment>
<evidence type="ECO:0000256" key="7">
    <source>
        <dbReference type="ARBA" id="ARBA00022722"/>
    </source>
</evidence>
<dbReference type="FunFam" id="3.40.50.12390:FF:000005">
    <property type="entry name" value="5'-3' exoribonuclease 2"/>
    <property type="match status" value="1"/>
</dbReference>
<feature type="region of interest" description="Disordered" evidence="14">
    <location>
        <begin position="1068"/>
        <end position="1107"/>
    </location>
</feature>
<keyword evidence="9" id="KW-0269">Exonuclease</keyword>
<comment type="caution">
    <text evidence="16">The sequence shown here is derived from an EMBL/GenBank/DDBJ whole genome shotgun (WGS) entry which is preliminary data.</text>
</comment>
<dbReference type="SUPFAM" id="SSF47323">
    <property type="entry name" value="Anticodon-binding domain of a subclass of class I aminoacyl-tRNA synthetases"/>
    <property type="match status" value="1"/>
</dbReference>
<reference evidence="16 17" key="1">
    <citation type="journal article" date="2024" name="Science">
        <title>Giant polyketide synthase enzymes in the biosynthesis of giant marine polyether toxins.</title>
        <authorList>
            <person name="Fallon T.R."/>
            <person name="Shende V.V."/>
            <person name="Wierzbicki I.H."/>
            <person name="Pendleton A.L."/>
            <person name="Watervoot N.F."/>
            <person name="Auber R.P."/>
            <person name="Gonzalez D.J."/>
            <person name="Wisecaver J.H."/>
            <person name="Moore B.S."/>
        </authorList>
    </citation>
    <scope>NUCLEOTIDE SEQUENCE [LARGE SCALE GENOMIC DNA]</scope>
    <source>
        <strain evidence="16 17">12B1</strain>
    </source>
</reference>
<evidence type="ECO:0000256" key="4">
    <source>
        <dbReference type="ARBA" id="ARBA00022472"/>
    </source>
</evidence>
<dbReference type="Pfam" id="PF17846">
    <property type="entry name" value="XRN_M"/>
    <property type="match status" value="1"/>
</dbReference>
<evidence type="ECO:0000256" key="10">
    <source>
        <dbReference type="ARBA" id="ARBA00023015"/>
    </source>
</evidence>
<evidence type="ECO:0000256" key="6">
    <source>
        <dbReference type="ARBA" id="ARBA00022664"/>
    </source>
</evidence>
<dbReference type="InterPro" id="IPR027073">
    <property type="entry name" value="5_3_exoribonuclease"/>
</dbReference>
<dbReference type="PROSITE" id="PS51061">
    <property type="entry name" value="R3H"/>
    <property type="match status" value="1"/>
</dbReference>
<dbReference type="Proteomes" id="UP001515480">
    <property type="component" value="Unassembled WGS sequence"/>
</dbReference>
<dbReference type="GO" id="GO:0005634">
    <property type="term" value="C:nucleus"/>
    <property type="evidence" value="ECO:0007669"/>
    <property type="project" value="UniProtKB-SubCell"/>
</dbReference>
<dbReference type="Gene3D" id="1.25.40.1050">
    <property type="match status" value="1"/>
</dbReference>
<dbReference type="GO" id="GO:0005524">
    <property type="term" value="F:ATP binding"/>
    <property type="evidence" value="ECO:0007669"/>
    <property type="project" value="InterPro"/>
</dbReference>
<dbReference type="InterPro" id="IPR041412">
    <property type="entry name" value="Xrn1_helical"/>
</dbReference>
<feature type="compositionally biased region" description="Basic and acidic residues" evidence="14">
    <location>
        <begin position="127"/>
        <end position="141"/>
    </location>
</feature>
<keyword evidence="7" id="KW-0540">Nuclease</keyword>
<dbReference type="GO" id="GO:0000956">
    <property type="term" value="P:nuclear-transcribed mRNA catabolic process"/>
    <property type="evidence" value="ECO:0007669"/>
    <property type="project" value="TreeGrafter"/>
</dbReference>
<sequence length="1107" mass="123685">MYPTIHPSNAFFKWLAQKYPKIVVDCVEDRATWSDTGEKIPINTSRPNPNGLEYDNLFLDMNGIIHPAAHPEDRPPPETEDDMYLAIFAYLERVFAAVRPRKLLYMAIDGVAPRAKMNQQRSRRFRSAQEAEEKEEEEARLREAWAAQGREVPLARTERPFDSNTITPGTPFMDRLAVFLRAFVHKKLSTDPGWRNIKVILSDGSVPGEGEHKIMEYIRSQRYEPGYSPNTRHAIHGLDADLIMLSLATHEPHFSILREYVGPTGQRKGGISEQVQEALEKAASEEADGGMGRAEEQKAAPPTPFQFLHIGVLREYLDKEFRDADYSAAPEGYELERVLDDFIFLCFFVGNDFLPHLPSLEIREGAIDTLCDLYRKNFGELGGWICDGGTVDLARAKVFCEKLGQLEDELLMRHRLSEEREKGRRRRRDSDVKGRVLESKHRDMLQRLSETAMVPRASQHVQSMQGRGGASSRDDEALFEIFNMIRAFAALPDNAPQQKLPSHLNGFQRAMAYQYCEELGVANKNEGTEPNRCIVMFKQDDANETAATKFKRQLSELIKQKNTLPEEEDQIQLGAPGWKKRYYDIKFAGLHEEDRVDVALKYAEGLCWVMRYYYDGCPSWKWYFPYHYAPFAADIAAAIDPAEPFEFELGEPFLPFQQLMGVLPPRSADALPAAICALMRDPSSEISDFYPVDFAIDLNGKKFAWQAVVLLPFIDETRLVEAMAEHEGTFTAEERRRNSHGPTLVFASESHALFPAILKAQGPPPTEVTLTPELGAELAGVLRVSPDPPRPGEIYVVPDFRGKEEHDALQDFRNVSGRAVFIMPQPARRRPTLLPGCDVGAPMLQDADVPQLGRFLSAGSRPAADASAAQRMAQHHLPSNGMYSGPAGHSYSRAPHDTSPVDVGRVNALLSQREQARRQRQFDEADHLRGVLHGMGVELDDDHRLWRVRPQMPHLAHPHAAGPAQHMPYDALPPHLLARWANANAPPRPMAPRPPAGPLQLLRQGQGGPQRNVPQHDLRHHPYQQPPAAGWQPPPHVGVAHHQAAALLRQQLAAGGVPTAMSGNGYPPGGVPVGLAPPQRPAPPAGAPTNANKSAADLLRAQLMGRK</sequence>
<evidence type="ECO:0000256" key="3">
    <source>
        <dbReference type="ARBA" id="ARBA00013845"/>
    </source>
</evidence>
<keyword evidence="11" id="KW-0804">Transcription</keyword>
<dbReference type="EMBL" id="JBGBPQ010000007">
    <property type="protein sequence ID" value="KAL1521516.1"/>
    <property type="molecule type" value="Genomic_DNA"/>
</dbReference>
<dbReference type="InterPro" id="IPR001374">
    <property type="entry name" value="R3H_dom"/>
</dbReference>
<keyword evidence="12" id="KW-0539">Nucleus</keyword>
<keyword evidence="8" id="KW-0378">Hydrolase</keyword>
<protein>
    <recommendedName>
        <fullName evidence="3">5'-3' exoribonuclease 2</fullName>
    </recommendedName>
</protein>
<dbReference type="GO" id="GO:0006364">
    <property type="term" value="P:rRNA processing"/>
    <property type="evidence" value="ECO:0007669"/>
    <property type="project" value="UniProtKB-KW"/>
</dbReference>
<dbReference type="GO" id="GO:0004534">
    <property type="term" value="F:5'-3' RNA exonuclease activity"/>
    <property type="evidence" value="ECO:0007669"/>
    <property type="project" value="TreeGrafter"/>
</dbReference>
<evidence type="ECO:0000256" key="9">
    <source>
        <dbReference type="ARBA" id="ARBA00022839"/>
    </source>
</evidence>
<dbReference type="InterPro" id="IPR004859">
    <property type="entry name" value="Xrn1_N"/>
</dbReference>
<keyword evidence="4" id="KW-0806">Transcription termination</keyword>